<dbReference type="InterPro" id="IPR049207">
    <property type="entry name" value="DUF4246_N"/>
</dbReference>
<dbReference type="PANTHER" id="PTHR33119">
    <property type="entry name" value="IFI3P"/>
    <property type="match status" value="1"/>
</dbReference>
<evidence type="ECO:0000313" key="4">
    <source>
        <dbReference type="EMBL" id="KAF2744937.1"/>
    </source>
</evidence>
<reference evidence="4" key="1">
    <citation type="journal article" date="2020" name="Stud. Mycol.">
        <title>101 Dothideomycetes genomes: a test case for predicting lifestyles and emergence of pathogens.</title>
        <authorList>
            <person name="Haridas S."/>
            <person name="Albert R."/>
            <person name="Binder M."/>
            <person name="Bloem J."/>
            <person name="Labutti K."/>
            <person name="Salamov A."/>
            <person name="Andreopoulos B."/>
            <person name="Baker S."/>
            <person name="Barry K."/>
            <person name="Bills G."/>
            <person name="Bluhm B."/>
            <person name="Cannon C."/>
            <person name="Castanera R."/>
            <person name="Culley D."/>
            <person name="Daum C."/>
            <person name="Ezra D."/>
            <person name="Gonzalez J."/>
            <person name="Henrissat B."/>
            <person name="Kuo A."/>
            <person name="Liang C."/>
            <person name="Lipzen A."/>
            <person name="Lutzoni F."/>
            <person name="Magnuson J."/>
            <person name="Mondo S."/>
            <person name="Nolan M."/>
            <person name="Ohm R."/>
            <person name="Pangilinan J."/>
            <person name="Park H.-J."/>
            <person name="Ramirez L."/>
            <person name="Alfaro M."/>
            <person name="Sun H."/>
            <person name="Tritt A."/>
            <person name="Yoshinaga Y."/>
            <person name="Zwiers L.-H."/>
            <person name="Turgeon B."/>
            <person name="Goodwin S."/>
            <person name="Spatafora J."/>
            <person name="Crous P."/>
            <person name="Grigoriev I."/>
        </authorList>
    </citation>
    <scope>NUCLEOTIDE SEQUENCE</scope>
    <source>
        <strain evidence="4">CBS 119925</strain>
    </source>
</reference>
<feature type="domain" description="DUF4246" evidence="2">
    <location>
        <begin position="119"/>
        <end position="575"/>
    </location>
</feature>
<evidence type="ECO:0000259" key="3">
    <source>
        <dbReference type="Pfam" id="PF21666"/>
    </source>
</evidence>
<evidence type="ECO:0000259" key="2">
    <source>
        <dbReference type="Pfam" id="PF14033"/>
    </source>
</evidence>
<evidence type="ECO:0000256" key="1">
    <source>
        <dbReference type="SAM" id="MobiDB-lite"/>
    </source>
</evidence>
<gene>
    <name evidence="4" type="ORF">M011DRAFT_153165</name>
</gene>
<dbReference type="EMBL" id="MU006585">
    <property type="protein sequence ID" value="KAF2744937.1"/>
    <property type="molecule type" value="Genomic_DNA"/>
</dbReference>
<dbReference type="Proteomes" id="UP000799440">
    <property type="component" value="Unassembled WGS sequence"/>
</dbReference>
<accession>A0A6A6V6U3</accession>
<dbReference type="Pfam" id="PF21666">
    <property type="entry name" value="DUF4246_N"/>
    <property type="match status" value="1"/>
</dbReference>
<sequence length="675" mass="77209">MRQYPGLGLPLRHYAMDFGTYPIGVHGDAYGSKSGILPVRELAMMHIMEQLTDKPEWHKKVFEEDIVAKWRREALEIPDEVFCQMAGSAKKQRWKKGEIEFEDDDGWVDSEIQGVMSEAAFEFCIQELRAKAKYFERTGIIPTLDASASAAKSDTVVSSSLQQALRNAYYRLQEDQASFPDLHHRASERVQDLVNPSMYPLVYGRSGVFKEEVVGVTDAVHKWAGKGGIISNPDPEQTDDYQLDSGDARPHYWSETYQWLPSNIAFQSDGSVKFTSYINNLHPTKYPEIYRAIEELVDTVLPLWDQCLPLASGQYEREGAGRAESRFSRPEDPDDDNKDNWFPTDPEDPPRIWSKMTDDQRAEWLYNYCDDEEQILEELRKEIRVPRLPDPDVQVTDFAPARRARLAERFRQSGLQVIVKLTSIELTPETPVLPIDGWHIEGQMNEHICGTALYHIDSDNITPSNLCFRMQTSDFLNSEFELSDGGYGWLQQVYGTGLGEGCGHPCLQNYGSVEMRKGRLLAFPNVFHNRLSPFSLQDRTKPGHCRFIALYLVDPTIRIISTANVPPQQQSWWLDAAFGSTENENERKQNLDKLPPEVASLLAEEGCDVKFSNLRESKLPPELMDMVKKYFDASLHSLPMSAEEASMHRERLMQERSAFAKAMESEWQRHSYGFC</sequence>
<feature type="compositionally biased region" description="Basic and acidic residues" evidence="1">
    <location>
        <begin position="315"/>
        <end position="331"/>
    </location>
</feature>
<dbReference type="PANTHER" id="PTHR33119:SF1">
    <property type="entry name" value="FE2OG DIOXYGENASE DOMAIN-CONTAINING PROTEIN"/>
    <property type="match status" value="1"/>
</dbReference>
<keyword evidence="5" id="KW-1185">Reference proteome</keyword>
<dbReference type="OrthoDB" id="415532at2759"/>
<feature type="domain" description="DUF4246" evidence="3">
    <location>
        <begin position="4"/>
        <end position="73"/>
    </location>
</feature>
<name>A0A6A6V6U3_9PLEO</name>
<evidence type="ECO:0000313" key="5">
    <source>
        <dbReference type="Proteomes" id="UP000799440"/>
    </source>
</evidence>
<dbReference type="InterPro" id="IPR049192">
    <property type="entry name" value="DUF4246_C"/>
</dbReference>
<dbReference type="Pfam" id="PF14033">
    <property type="entry name" value="DUF4246"/>
    <property type="match status" value="1"/>
</dbReference>
<proteinExistence type="predicted"/>
<protein>
    <submittedName>
        <fullName evidence="4">Uncharacterized protein</fullName>
    </submittedName>
</protein>
<organism evidence="4 5">
    <name type="scientific">Sporormia fimetaria CBS 119925</name>
    <dbReference type="NCBI Taxonomy" id="1340428"/>
    <lineage>
        <taxon>Eukaryota</taxon>
        <taxon>Fungi</taxon>
        <taxon>Dikarya</taxon>
        <taxon>Ascomycota</taxon>
        <taxon>Pezizomycotina</taxon>
        <taxon>Dothideomycetes</taxon>
        <taxon>Pleosporomycetidae</taxon>
        <taxon>Pleosporales</taxon>
        <taxon>Sporormiaceae</taxon>
        <taxon>Sporormia</taxon>
    </lineage>
</organism>
<feature type="region of interest" description="Disordered" evidence="1">
    <location>
        <begin position="315"/>
        <end position="353"/>
    </location>
</feature>
<dbReference type="InterPro" id="IPR025340">
    <property type="entry name" value="DUF4246"/>
</dbReference>
<dbReference type="AlphaFoldDB" id="A0A6A6V6U3"/>